<dbReference type="InterPro" id="IPR036188">
    <property type="entry name" value="FAD/NAD-bd_sf"/>
</dbReference>
<gene>
    <name evidence="7" type="ORF">NG54_08585</name>
</gene>
<dbReference type="GO" id="GO:0005737">
    <property type="term" value="C:cytoplasm"/>
    <property type="evidence" value="ECO:0007669"/>
    <property type="project" value="TreeGrafter"/>
</dbReference>
<dbReference type="InterPro" id="IPR006076">
    <property type="entry name" value="FAD-dep_OxRdtase"/>
</dbReference>
<comment type="caution">
    <text evidence="7">The sequence shown here is derived from an EMBL/GenBank/DDBJ whole genome shotgun (WGS) entry which is preliminary data.</text>
</comment>
<feature type="domain" description="FAD dependent oxidoreductase" evidence="6">
    <location>
        <begin position="6"/>
        <end position="351"/>
    </location>
</feature>
<dbReference type="Proteomes" id="UP000030588">
    <property type="component" value="Unassembled WGS sequence"/>
</dbReference>
<dbReference type="SUPFAM" id="SSF54373">
    <property type="entry name" value="FAD-linked reductases, C-terminal domain"/>
    <property type="match status" value="1"/>
</dbReference>
<evidence type="ECO:0000259" key="6">
    <source>
        <dbReference type="Pfam" id="PF01266"/>
    </source>
</evidence>
<sequence length="375" mass="40646">MTCMYDVIIVGAGVIGSSIAYYLTEQGASVLIIEKDQPAKGASGAAGGMLGAQAEIHTAGPFYEMAQKSREMFPELACKLREKSGIDIGLVQKGLLQVAITDEQTSELETLMTFHQSQGQQAILLNGKDLFDKEPHLGEDIKAGLYLPNDHQVVAPNLAKAFLYSATANGATLLTDTEVVSIIKENGKACGVKAEAQSYFAKSVVIASSIQTPRLLQPFGFNAEVYPVKGECISLRFSQLPIQTTIMGKGCYIVPKRGKRLVIGATTKPHDYTKNVTAGGITSLLTEAMKLVPAVDDGSIEHVWAGHRPQTVDGLPYVGKLERVEELYVACGHYRNGILLSPITGKWMAEMILNHEKHPLLAHFSPQRHEKEVNV</sequence>
<dbReference type="PANTHER" id="PTHR13847">
    <property type="entry name" value="SARCOSINE DEHYDROGENASE-RELATED"/>
    <property type="match status" value="1"/>
</dbReference>
<dbReference type="AlphaFoldDB" id="A0A0A6VB73"/>
<keyword evidence="3" id="KW-0560">Oxidoreductase</keyword>
<dbReference type="PANTHER" id="PTHR13847:SF289">
    <property type="entry name" value="GLYCINE OXIDASE"/>
    <property type="match status" value="1"/>
</dbReference>
<dbReference type="GO" id="GO:0043799">
    <property type="term" value="F:glycine oxidase activity"/>
    <property type="evidence" value="ECO:0007669"/>
    <property type="project" value="UniProtKB-EC"/>
</dbReference>
<evidence type="ECO:0000313" key="7">
    <source>
        <dbReference type="EMBL" id="KHD85520.1"/>
    </source>
</evidence>
<dbReference type="STRING" id="363870.NG54_08585"/>
<dbReference type="InterPro" id="IPR012727">
    <property type="entry name" value="Gly_oxidase_ThiO"/>
</dbReference>
<dbReference type="Gene3D" id="3.30.9.10">
    <property type="entry name" value="D-Amino Acid Oxidase, subunit A, domain 2"/>
    <property type="match status" value="1"/>
</dbReference>
<evidence type="ECO:0000256" key="5">
    <source>
        <dbReference type="ARBA" id="ARBA00050018"/>
    </source>
</evidence>
<reference evidence="7 8" key="1">
    <citation type="submission" date="2014-10" db="EMBL/GenBank/DDBJ databases">
        <title>Draft genome of phytase producing Bacillus ginsengihumi strain M2.11.</title>
        <authorList>
            <person name="Toymentseva A."/>
            <person name="Boulygina E.A."/>
            <person name="Kazakov S.V."/>
            <person name="Kayumov I."/>
            <person name="Suleimanova A.D."/>
            <person name="Mardanova A.M."/>
            <person name="Maria S.N."/>
            <person name="Sergey M.Y."/>
            <person name="Sharipova M.R."/>
        </authorList>
    </citation>
    <scope>NUCLEOTIDE SEQUENCE [LARGE SCALE GENOMIC DNA]</scope>
    <source>
        <strain evidence="7 8">M2.11</strain>
    </source>
</reference>
<dbReference type="GO" id="GO:0050660">
    <property type="term" value="F:flavin adenine dinucleotide binding"/>
    <property type="evidence" value="ECO:0007669"/>
    <property type="project" value="InterPro"/>
</dbReference>
<dbReference type="EC" id="1.4.3.19" evidence="5"/>
<dbReference type="EMBL" id="JRUN01000021">
    <property type="protein sequence ID" value="KHD85520.1"/>
    <property type="molecule type" value="Genomic_DNA"/>
</dbReference>
<dbReference type="Pfam" id="PF01266">
    <property type="entry name" value="DAO"/>
    <property type="match status" value="1"/>
</dbReference>
<dbReference type="Gene3D" id="3.50.50.60">
    <property type="entry name" value="FAD/NAD(P)-binding domain"/>
    <property type="match status" value="1"/>
</dbReference>
<dbReference type="UniPathway" id="UPA00060"/>
<dbReference type="NCBIfam" id="TIGR02352">
    <property type="entry name" value="thiamin_ThiO"/>
    <property type="match status" value="1"/>
</dbReference>
<comment type="catalytic activity">
    <reaction evidence="4">
        <text>glycine + O2 + H2O = glyoxylate + H2O2 + NH4(+)</text>
        <dbReference type="Rhea" id="RHEA:11532"/>
        <dbReference type="ChEBI" id="CHEBI:15377"/>
        <dbReference type="ChEBI" id="CHEBI:15379"/>
        <dbReference type="ChEBI" id="CHEBI:16240"/>
        <dbReference type="ChEBI" id="CHEBI:28938"/>
        <dbReference type="ChEBI" id="CHEBI:36655"/>
        <dbReference type="ChEBI" id="CHEBI:57305"/>
        <dbReference type="EC" id="1.4.3.19"/>
    </reaction>
</comment>
<name>A0A0A6VB73_9BACI</name>
<dbReference type="SUPFAM" id="SSF51905">
    <property type="entry name" value="FAD/NAD(P)-binding domain"/>
    <property type="match status" value="1"/>
</dbReference>
<evidence type="ECO:0000256" key="4">
    <source>
        <dbReference type="ARBA" id="ARBA00049872"/>
    </source>
</evidence>
<comment type="pathway">
    <text evidence="1">Cofactor biosynthesis; thiamine diphosphate biosynthesis.</text>
</comment>
<accession>A0A0A6VB73</accession>
<dbReference type="GO" id="GO:0009229">
    <property type="term" value="P:thiamine diphosphate biosynthetic process"/>
    <property type="evidence" value="ECO:0007669"/>
    <property type="project" value="UniProtKB-UniPathway"/>
</dbReference>
<dbReference type="GO" id="GO:0009228">
    <property type="term" value="P:thiamine biosynthetic process"/>
    <property type="evidence" value="ECO:0007669"/>
    <property type="project" value="UniProtKB-KW"/>
</dbReference>
<evidence type="ECO:0000313" key="8">
    <source>
        <dbReference type="Proteomes" id="UP000030588"/>
    </source>
</evidence>
<proteinExistence type="predicted"/>
<evidence type="ECO:0000256" key="1">
    <source>
        <dbReference type="ARBA" id="ARBA00004948"/>
    </source>
</evidence>
<organism evidence="7 8">
    <name type="scientific">Heyndrickxia ginsengihumi</name>
    <dbReference type="NCBI Taxonomy" id="363870"/>
    <lineage>
        <taxon>Bacteria</taxon>
        <taxon>Bacillati</taxon>
        <taxon>Bacillota</taxon>
        <taxon>Bacilli</taxon>
        <taxon>Bacillales</taxon>
        <taxon>Bacillaceae</taxon>
        <taxon>Heyndrickxia</taxon>
    </lineage>
</organism>
<evidence type="ECO:0000256" key="3">
    <source>
        <dbReference type="ARBA" id="ARBA00023002"/>
    </source>
</evidence>
<keyword evidence="2" id="KW-0784">Thiamine biosynthesis</keyword>
<protein>
    <recommendedName>
        <fullName evidence="5">glycine oxidase</fullName>
        <ecNumber evidence="5">1.4.3.19</ecNumber>
    </recommendedName>
</protein>
<evidence type="ECO:0000256" key="2">
    <source>
        <dbReference type="ARBA" id="ARBA00022977"/>
    </source>
</evidence>